<keyword evidence="3" id="KW-1185">Reference proteome</keyword>
<dbReference type="Proteomes" id="UP000823941">
    <property type="component" value="Chromosome 15"/>
</dbReference>
<comment type="caution">
    <text evidence="2">The sequence shown here is derived from an EMBL/GenBank/DDBJ whole genome shotgun (WGS) entry which is preliminary data.</text>
</comment>
<proteinExistence type="predicted"/>
<evidence type="ECO:0000313" key="3">
    <source>
        <dbReference type="Proteomes" id="UP000823941"/>
    </source>
</evidence>
<dbReference type="EMBL" id="JAHIBW010000015">
    <property type="protein sequence ID" value="KAG7304488.1"/>
    <property type="molecule type" value="Genomic_DNA"/>
</dbReference>
<evidence type="ECO:0000313" key="2">
    <source>
        <dbReference type="EMBL" id="KAG7304488.1"/>
    </source>
</evidence>
<sequence>MFGKVSTILVVLFLSSVFSRSVPIPVADIDGLEIVMVEDTAPLVRNAWMEDSAVFHETHCPEGLQMDALGICREVWGDEDYVYMERNF</sequence>
<organism evidence="2 3">
    <name type="scientific">Plutella xylostella</name>
    <name type="common">Diamondback moth</name>
    <name type="synonym">Plutella maculipennis</name>
    <dbReference type="NCBI Taxonomy" id="51655"/>
    <lineage>
        <taxon>Eukaryota</taxon>
        <taxon>Metazoa</taxon>
        <taxon>Ecdysozoa</taxon>
        <taxon>Arthropoda</taxon>
        <taxon>Hexapoda</taxon>
        <taxon>Insecta</taxon>
        <taxon>Pterygota</taxon>
        <taxon>Neoptera</taxon>
        <taxon>Endopterygota</taxon>
        <taxon>Lepidoptera</taxon>
        <taxon>Glossata</taxon>
        <taxon>Ditrysia</taxon>
        <taxon>Yponomeutoidea</taxon>
        <taxon>Plutellidae</taxon>
        <taxon>Plutella</taxon>
    </lineage>
</organism>
<feature type="chain" id="PRO_5046182891" evidence="1">
    <location>
        <begin position="22"/>
        <end position="88"/>
    </location>
</feature>
<reference evidence="2 3" key="1">
    <citation type="submission" date="2021-06" db="EMBL/GenBank/DDBJ databases">
        <title>A haploid diamondback moth (Plutella xylostella L.) genome assembly resolves 31 chromosomes and identifies a diamide resistance mutation.</title>
        <authorList>
            <person name="Ward C.M."/>
            <person name="Perry K.D."/>
            <person name="Baker G."/>
            <person name="Powis K."/>
            <person name="Heckel D.G."/>
            <person name="Baxter S.W."/>
        </authorList>
    </citation>
    <scope>NUCLEOTIDE SEQUENCE [LARGE SCALE GENOMIC DNA]</scope>
    <source>
        <strain evidence="2 3">LV</strain>
        <tissue evidence="2">Single pupa</tissue>
    </source>
</reference>
<name>A0ABQ7QHT3_PLUXY</name>
<gene>
    <name evidence="2" type="ORF">JYU34_011433</name>
</gene>
<keyword evidence="1" id="KW-0732">Signal</keyword>
<evidence type="ECO:0000256" key="1">
    <source>
        <dbReference type="SAM" id="SignalP"/>
    </source>
</evidence>
<accession>A0ABQ7QHT3</accession>
<protein>
    <submittedName>
        <fullName evidence="2">Uncharacterized protein</fullName>
    </submittedName>
</protein>
<feature type="signal peptide" evidence="1">
    <location>
        <begin position="1"/>
        <end position="21"/>
    </location>
</feature>